<evidence type="ECO:0000313" key="2">
    <source>
        <dbReference type="Proteomes" id="UP001164459"/>
    </source>
</evidence>
<accession>A0ABY7H9S9</accession>
<organism evidence="1 2">
    <name type="scientific">Nannocystis punicea</name>
    <dbReference type="NCBI Taxonomy" id="2995304"/>
    <lineage>
        <taxon>Bacteria</taxon>
        <taxon>Pseudomonadati</taxon>
        <taxon>Myxococcota</taxon>
        <taxon>Polyangia</taxon>
        <taxon>Nannocystales</taxon>
        <taxon>Nannocystaceae</taxon>
        <taxon>Nannocystis</taxon>
    </lineage>
</organism>
<sequence>MLARGQAARRVMVAWGEGLYDVAFIDSPFEFSEPARIDESAVLRVAREYLARLVEA</sequence>
<dbReference type="Proteomes" id="UP001164459">
    <property type="component" value="Chromosome"/>
</dbReference>
<reference evidence="1" key="1">
    <citation type="submission" date="2022-11" db="EMBL/GenBank/DDBJ databases">
        <title>Minimal conservation of predation-associated metabolite biosynthetic gene clusters underscores biosynthetic potential of Myxococcota including descriptions for ten novel species: Archangium lansinium sp. nov., Myxococcus landrumus sp. nov., Nannocystis bai.</title>
        <authorList>
            <person name="Ahearne A."/>
            <person name="Stevens C."/>
            <person name="Dowd S."/>
        </authorList>
    </citation>
    <scope>NUCLEOTIDE SEQUENCE</scope>
    <source>
        <strain evidence="1">Fl3</strain>
    </source>
</reference>
<dbReference type="EMBL" id="CP114040">
    <property type="protein sequence ID" value="WAS95852.1"/>
    <property type="molecule type" value="Genomic_DNA"/>
</dbReference>
<gene>
    <name evidence="1" type="ORF">O0S08_06785</name>
</gene>
<evidence type="ECO:0000313" key="1">
    <source>
        <dbReference type="EMBL" id="WAS95852.1"/>
    </source>
</evidence>
<proteinExistence type="predicted"/>
<dbReference type="RefSeq" id="WP_269038195.1">
    <property type="nucleotide sequence ID" value="NZ_CP114040.1"/>
</dbReference>
<keyword evidence="2" id="KW-1185">Reference proteome</keyword>
<name>A0ABY7H9S9_9BACT</name>
<protein>
    <submittedName>
        <fullName evidence="1">Uncharacterized protein</fullName>
    </submittedName>
</protein>